<dbReference type="PANTHER" id="PTHR48100">
    <property type="entry name" value="BROAD-SPECIFICITY PHOSPHATASE YOR283W-RELATED"/>
    <property type="match status" value="1"/>
</dbReference>
<name>A0A2S4ALD1_STUST</name>
<dbReference type="InterPro" id="IPR050275">
    <property type="entry name" value="PGM_Phosphatase"/>
</dbReference>
<dbReference type="InterPro" id="IPR013078">
    <property type="entry name" value="His_Pase_superF_clade-1"/>
</dbReference>
<dbReference type="OrthoDB" id="9783269at2"/>
<dbReference type="SUPFAM" id="SSF53254">
    <property type="entry name" value="Phosphoglycerate mutase-like"/>
    <property type="match status" value="1"/>
</dbReference>
<proteinExistence type="predicted"/>
<dbReference type="EMBL" id="PPXG01000005">
    <property type="protein sequence ID" value="POH82315.1"/>
    <property type="molecule type" value="Genomic_DNA"/>
</dbReference>
<protein>
    <submittedName>
        <fullName evidence="1">Histidine phosphatase family protein</fullName>
    </submittedName>
</protein>
<accession>A0A2S4ALD1</accession>
<dbReference type="SMART" id="SM00855">
    <property type="entry name" value="PGAM"/>
    <property type="match status" value="1"/>
</dbReference>
<evidence type="ECO:0000313" key="2">
    <source>
        <dbReference type="Proteomes" id="UP000237068"/>
    </source>
</evidence>
<dbReference type="PIRSF" id="PIRSF000709">
    <property type="entry name" value="6PFK_2-Ptase"/>
    <property type="match status" value="1"/>
</dbReference>
<dbReference type="GO" id="GO:0016791">
    <property type="term" value="F:phosphatase activity"/>
    <property type="evidence" value="ECO:0007669"/>
    <property type="project" value="TreeGrafter"/>
</dbReference>
<dbReference type="GO" id="GO:0005737">
    <property type="term" value="C:cytoplasm"/>
    <property type="evidence" value="ECO:0007669"/>
    <property type="project" value="TreeGrafter"/>
</dbReference>
<organism evidence="1 2">
    <name type="scientific">Stutzerimonas stutzeri</name>
    <name type="common">Pseudomonas stutzeri</name>
    <dbReference type="NCBI Taxonomy" id="316"/>
    <lineage>
        <taxon>Bacteria</taxon>
        <taxon>Pseudomonadati</taxon>
        <taxon>Pseudomonadota</taxon>
        <taxon>Gammaproteobacteria</taxon>
        <taxon>Pseudomonadales</taxon>
        <taxon>Pseudomonadaceae</taxon>
        <taxon>Stutzerimonas</taxon>
    </lineage>
</organism>
<dbReference type="CDD" id="cd07067">
    <property type="entry name" value="HP_PGM_like"/>
    <property type="match status" value="1"/>
</dbReference>
<gene>
    <name evidence="1" type="ORF">CXK91_13345</name>
</gene>
<sequence>MTASIDLLRHGETEQGGGFRGSLDDALTAHGWQQMRDAVCAVGPWDMLVSSPLQRCAAFAHELAAQRGLPLHLESDLSELHFGDWEGRSAAELMQCSAEALGLFWADPYGFTPPGGEPLVQFEARVLAAIERLQQRCAGQRLLVICHAGVMRLLLARARGLPRERLLEVVVAHGELLPLDLSRCHETNVKALTP</sequence>
<dbReference type="AlphaFoldDB" id="A0A2S4ALD1"/>
<dbReference type="RefSeq" id="WP_103456617.1">
    <property type="nucleotide sequence ID" value="NZ_JAMOHQ010000002.1"/>
</dbReference>
<dbReference type="PANTHER" id="PTHR48100:SF1">
    <property type="entry name" value="HISTIDINE PHOSPHATASE FAMILY PROTEIN-RELATED"/>
    <property type="match status" value="1"/>
</dbReference>
<comment type="caution">
    <text evidence="1">The sequence shown here is derived from an EMBL/GenBank/DDBJ whole genome shotgun (WGS) entry which is preliminary data.</text>
</comment>
<reference evidence="1 2" key="1">
    <citation type="submission" date="2018-01" db="EMBL/GenBank/DDBJ databases">
        <title>Denitrification phenotypes of diverse strains of Pseudomonas stutzeri.</title>
        <authorList>
            <person name="Milligan D.A."/>
            <person name="Bergaust L."/>
            <person name="Bakken L.R."/>
            <person name="Frostegard A."/>
        </authorList>
    </citation>
    <scope>NUCLEOTIDE SEQUENCE [LARGE SCALE GENOMIC DNA]</scope>
    <source>
        <strain evidence="1 2">24a13</strain>
    </source>
</reference>
<dbReference type="Pfam" id="PF00300">
    <property type="entry name" value="His_Phos_1"/>
    <property type="match status" value="1"/>
</dbReference>
<dbReference type="Gene3D" id="3.40.50.1240">
    <property type="entry name" value="Phosphoglycerate mutase-like"/>
    <property type="match status" value="1"/>
</dbReference>
<dbReference type="Proteomes" id="UP000237068">
    <property type="component" value="Unassembled WGS sequence"/>
</dbReference>
<evidence type="ECO:0000313" key="1">
    <source>
        <dbReference type="EMBL" id="POH82315.1"/>
    </source>
</evidence>
<dbReference type="InterPro" id="IPR029033">
    <property type="entry name" value="His_PPase_superfam"/>
</dbReference>